<reference evidence="1" key="1">
    <citation type="submission" date="2019-04" db="EMBL/GenBank/DDBJ databases">
        <title>Genome sequencing of Clostridium botulinum Groups I-IV and Clostridium butyricum.</title>
        <authorList>
            <person name="Brunt J."/>
            <person name="Van Vliet A.H.M."/>
            <person name="Stringer S.C."/>
            <person name="Carter A.T."/>
            <person name="Peck M.W."/>
        </authorList>
    </citation>
    <scope>NUCLEOTIDE SEQUENCE</scope>
    <source>
        <strain evidence="1">IFR 15/031</strain>
    </source>
</reference>
<sequence>MAIYIGGDTTRLSYNFFGKIAGSMTECPMKCYYTANSQLLLPTDNRWIELAQERYDKIKKQDNVTLDFSASTLGEKIQILIELDSNGLCNSLYGGSNTILEQNVKSIQLSAVVRGQGSNEGVLGHLSKHYLYRHDTNQYTKWGQNTTSSLVISSNEVTIAGASTGYITQDNKIYMLLVSDYPTNSTISNSLYLDYANIGLKLVRQSDKISPFTVDLKTEWGILIDGFSPSWDSNTPLNEYPRILEMQDKLIVAYRKDNKVFYFQDVVTGATTTMPSFSFPKFKVLNILITQNASGVITLYMLDNGGTLKKVSSSGHDIKETCQFYILQNAGTARHGDAFIENIQFLNKTFTDQEAEIILTDTFKFRLGSK</sequence>
<gene>
    <name evidence="1" type="ORF">FC962_04710</name>
</gene>
<name>A0A6G4ED94_CLOBO</name>
<protein>
    <submittedName>
        <fullName evidence="1">Uncharacterized protein</fullName>
    </submittedName>
</protein>
<organism evidence="1">
    <name type="scientific">Clostridium botulinum</name>
    <dbReference type="NCBI Taxonomy" id="1491"/>
    <lineage>
        <taxon>Bacteria</taxon>
        <taxon>Bacillati</taxon>
        <taxon>Bacillota</taxon>
        <taxon>Clostridia</taxon>
        <taxon>Eubacteriales</taxon>
        <taxon>Clostridiaceae</taxon>
        <taxon>Clostridium</taxon>
    </lineage>
</organism>
<dbReference type="AlphaFoldDB" id="A0A6G4ED94"/>
<comment type="caution">
    <text evidence="1">The sequence shown here is derived from an EMBL/GenBank/DDBJ whole genome shotgun (WGS) entry which is preliminary data.</text>
</comment>
<dbReference type="EMBL" id="SWRL01000002">
    <property type="protein sequence ID" value="NFH61211.1"/>
    <property type="molecule type" value="Genomic_DNA"/>
</dbReference>
<evidence type="ECO:0000313" key="1">
    <source>
        <dbReference type="EMBL" id="NFH61211.1"/>
    </source>
</evidence>
<accession>A0A6G4ED94</accession>
<proteinExistence type="predicted"/>
<dbReference type="RefSeq" id="WP_061319525.1">
    <property type="nucleotide sequence ID" value="NZ_CP013849.1"/>
</dbReference>